<keyword evidence="2" id="KW-0805">Transcription regulation</keyword>
<keyword evidence="4" id="KW-0804">Transcription</keyword>
<dbReference type="SUPFAM" id="SSF46785">
    <property type="entry name" value="Winged helix' DNA-binding domain"/>
    <property type="match status" value="1"/>
</dbReference>
<dbReference type="Pfam" id="PF03466">
    <property type="entry name" value="LysR_substrate"/>
    <property type="match status" value="1"/>
</dbReference>
<dbReference type="Pfam" id="PF00126">
    <property type="entry name" value="HTH_1"/>
    <property type="match status" value="1"/>
</dbReference>
<dbReference type="KEGG" id="mtw:CQW49_16695"/>
<evidence type="ECO:0000256" key="4">
    <source>
        <dbReference type="ARBA" id="ARBA00023163"/>
    </source>
</evidence>
<proteinExistence type="inferred from homology"/>
<comment type="similarity">
    <text evidence="1">Belongs to the LysR transcriptional regulatory family.</text>
</comment>
<dbReference type="Gene3D" id="1.10.10.10">
    <property type="entry name" value="Winged helix-like DNA-binding domain superfamily/Winged helix DNA-binding domain"/>
    <property type="match status" value="1"/>
</dbReference>
<dbReference type="GO" id="GO:0006351">
    <property type="term" value="P:DNA-templated transcription"/>
    <property type="evidence" value="ECO:0007669"/>
    <property type="project" value="TreeGrafter"/>
</dbReference>
<dbReference type="PROSITE" id="PS50931">
    <property type="entry name" value="HTH_LYSR"/>
    <property type="match status" value="1"/>
</dbReference>
<name>A0A2D2D2X5_METT3</name>
<dbReference type="PANTHER" id="PTHR30537:SF5">
    <property type="entry name" value="HTH-TYPE TRANSCRIPTIONAL ACTIVATOR TTDR-RELATED"/>
    <property type="match status" value="1"/>
</dbReference>
<reference evidence="7" key="1">
    <citation type="submission" date="2017-10" db="EMBL/GenBank/DDBJ databases">
        <title>Completed PacBio SMRT sequence of Methylosinus trichosporium OB3b reveals presence of a third large plasmid.</title>
        <authorList>
            <person name="Charles T.C."/>
            <person name="Lynch M.D.J."/>
            <person name="Heil J.R."/>
            <person name="Cheng J."/>
        </authorList>
    </citation>
    <scope>NUCLEOTIDE SEQUENCE [LARGE SCALE GENOMIC DNA]</scope>
    <source>
        <strain evidence="7">OB3b</strain>
    </source>
</reference>
<dbReference type="InterPro" id="IPR005119">
    <property type="entry name" value="LysR_subst-bd"/>
</dbReference>
<dbReference type="InterPro" id="IPR058163">
    <property type="entry name" value="LysR-type_TF_proteobact-type"/>
</dbReference>
<evidence type="ECO:0000256" key="1">
    <source>
        <dbReference type="ARBA" id="ARBA00009437"/>
    </source>
</evidence>
<evidence type="ECO:0000313" key="6">
    <source>
        <dbReference type="EMBL" id="ATQ69337.1"/>
    </source>
</evidence>
<dbReference type="EMBL" id="CP023737">
    <property type="protein sequence ID" value="ATQ69337.1"/>
    <property type="molecule type" value="Genomic_DNA"/>
</dbReference>
<evidence type="ECO:0000256" key="3">
    <source>
        <dbReference type="ARBA" id="ARBA00023125"/>
    </source>
</evidence>
<protein>
    <submittedName>
        <fullName evidence="6">LysR family transcriptional regulator</fullName>
    </submittedName>
</protein>
<dbReference type="InterPro" id="IPR036388">
    <property type="entry name" value="WH-like_DNA-bd_sf"/>
</dbReference>
<dbReference type="GO" id="GO:0043565">
    <property type="term" value="F:sequence-specific DNA binding"/>
    <property type="evidence" value="ECO:0007669"/>
    <property type="project" value="TreeGrafter"/>
</dbReference>
<sequence length="299" mass="32449">MDLAAALRAFVRSVERGSMTAAAADLGVSQPAVSKLLRNLEGHVGAKLVERGARALRPTPQGLALYEAAGGALAVIDAAIEGLRSDGGAIEGRLRLHGPACIGERDLHALAAQFQDRHPAVDVELSLDNRPVDLIHENFDLALRMERPTDQRLVMRRIGYSRRILVASPDYLARRGPVASCVELAGRDLIVTDASLRAGALLLRRGKEKIALPVRPKLTTNNARVLLDALTAGRGVGTTQLLLVAQDLAAGRLLRVLPDWEIEPTEFFLVYPSTRYLRPTVRAFVDFVAPALRRVEGIF</sequence>
<accession>A0A2D2D2X5</accession>
<organism evidence="6 7">
    <name type="scientific">Methylosinus trichosporium (strain ATCC 35070 / NCIMB 11131 / UNIQEM 75 / OB3b)</name>
    <dbReference type="NCBI Taxonomy" id="595536"/>
    <lineage>
        <taxon>Bacteria</taxon>
        <taxon>Pseudomonadati</taxon>
        <taxon>Pseudomonadota</taxon>
        <taxon>Alphaproteobacteria</taxon>
        <taxon>Hyphomicrobiales</taxon>
        <taxon>Methylocystaceae</taxon>
        <taxon>Methylosinus</taxon>
    </lineage>
</organism>
<dbReference type="InterPro" id="IPR036390">
    <property type="entry name" value="WH_DNA-bd_sf"/>
</dbReference>
<keyword evidence="3" id="KW-0238">DNA-binding</keyword>
<gene>
    <name evidence="6" type="ORF">CQW49_16695</name>
</gene>
<dbReference type="Proteomes" id="UP000230709">
    <property type="component" value="Chromosome"/>
</dbReference>
<evidence type="ECO:0000256" key="2">
    <source>
        <dbReference type="ARBA" id="ARBA00023015"/>
    </source>
</evidence>
<evidence type="ECO:0000313" key="7">
    <source>
        <dbReference type="Proteomes" id="UP000230709"/>
    </source>
</evidence>
<dbReference type="InterPro" id="IPR000847">
    <property type="entry name" value="LysR_HTH_N"/>
</dbReference>
<dbReference type="PRINTS" id="PR00039">
    <property type="entry name" value="HTHLYSR"/>
</dbReference>
<feature type="domain" description="HTH lysR-type" evidence="5">
    <location>
        <begin position="1"/>
        <end position="59"/>
    </location>
</feature>
<evidence type="ECO:0000259" key="5">
    <source>
        <dbReference type="PROSITE" id="PS50931"/>
    </source>
</evidence>
<dbReference type="GO" id="GO:0003700">
    <property type="term" value="F:DNA-binding transcription factor activity"/>
    <property type="evidence" value="ECO:0007669"/>
    <property type="project" value="InterPro"/>
</dbReference>
<dbReference type="PANTHER" id="PTHR30537">
    <property type="entry name" value="HTH-TYPE TRANSCRIPTIONAL REGULATOR"/>
    <property type="match status" value="1"/>
</dbReference>
<dbReference type="RefSeq" id="WP_003614362.1">
    <property type="nucleotide sequence ID" value="NZ_ADVE02000001.1"/>
</dbReference>
<dbReference type="STRING" id="595536.GCA_000178815_01843"/>
<dbReference type="Gene3D" id="3.40.190.290">
    <property type="match status" value="1"/>
</dbReference>
<keyword evidence="7" id="KW-1185">Reference proteome</keyword>
<dbReference type="AlphaFoldDB" id="A0A2D2D2X5"/>
<dbReference type="SUPFAM" id="SSF53850">
    <property type="entry name" value="Periplasmic binding protein-like II"/>
    <property type="match status" value="1"/>
</dbReference>
<dbReference type="CDD" id="cd08422">
    <property type="entry name" value="PBP2_CrgA_like"/>
    <property type="match status" value="1"/>
</dbReference>